<dbReference type="AlphaFoldDB" id="A0AA37C246"/>
<organism evidence="2 3">
    <name type="scientific">Streptomyces albidoflavus</name>
    <dbReference type="NCBI Taxonomy" id="1886"/>
    <lineage>
        <taxon>Bacteria</taxon>
        <taxon>Bacillati</taxon>
        <taxon>Actinomycetota</taxon>
        <taxon>Actinomycetes</taxon>
        <taxon>Kitasatosporales</taxon>
        <taxon>Streptomycetaceae</taxon>
        <taxon>Streptomyces</taxon>
        <taxon>Streptomyces albidoflavus group</taxon>
    </lineage>
</organism>
<protein>
    <submittedName>
        <fullName evidence="2">Uncharacterized protein</fullName>
    </submittedName>
</protein>
<proteinExistence type="predicted"/>
<evidence type="ECO:0000256" key="1">
    <source>
        <dbReference type="SAM" id="MobiDB-lite"/>
    </source>
</evidence>
<reference evidence="2" key="1">
    <citation type="submission" date="2022-09" db="EMBL/GenBank/DDBJ databases">
        <title>Whole genome shotgun sequence of Streptomyces albidoflavus NBRC 12854.</title>
        <authorList>
            <person name="Komaki H."/>
            <person name="Tamura T."/>
        </authorList>
    </citation>
    <scope>NUCLEOTIDE SEQUENCE</scope>
    <source>
        <strain evidence="2">NBRC 12854</strain>
    </source>
</reference>
<comment type="caution">
    <text evidence="2">The sequence shown here is derived from an EMBL/GenBank/DDBJ whole genome shotgun (WGS) entry which is preliminary data.</text>
</comment>
<evidence type="ECO:0000313" key="3">
    <source>
        <dbReference type="Proteomes" id="UP001051844"/>
    </source>
</evidence>
<sequence>MKNELLATRNPTTPETIPGDGRRRGRGTAALQERPDSGTAGLRNVWAPEQPDTKAGWALMISAQPEKISPSGA</sequence>
<name>A0AA37C246_9ACTN</name>
<gene>
    <name evidence="2" type="ORF">ScoT_33930</name>
</gene>
<evidence type="ECO:0000313" key="2">
    <source>
        <dbReference type="EMBL" id="GHI47219.1"/>
    </source>
</evidence>
<dbReference type="Proteomes" id="UP001051844">
    <property type="component" value="Unassembled WGS sequence"/>
</dbReference>
<dbReference type="EMBL" id="BNDZ01000005">
    <property type="protein sequence ID" value="GHI47219.1"/>
    <property type="molecule type" value="Genomic_DNA"/>
</dbReference>
<accession>A0AA37C246</accession>
<feature type="region of interest" description="Disordered" evidence="1">
    <location>
        <begin position="1"/>
        <end position="49"/>
    </location>
</feature>